<proteinExistence type="predicted"/>
<keyword evidence="3" id="KW-1185">Reference proteome</keyword>
<dbReference type="EMBL" id="LR134350">
    <property type="protein sequence ID" value="VEG26086.1"/>
    <property type="molecule type" value="Genomic_DNA"/>
</dbReference>
<accession>A0A448HDU3</accession>
<name>A0A448HDU3_9ACTO</name>
<dbReference type="KEGG" id="ahw:NCTC11636_00342"/>
<reference evidence="2 3" key="1">
    <citation type="submission" date="2018-12" db="EMBL/GenBank/DDBJ databases">
        <authorList>
            <consortium name="Pathogen Informatics"/>
        </authorList>
    </citation>
    <scope>NUCLEOTIDE SEQUENCE [LARGE SCALE GENOMIC DNA]</scope>
    <source>
        <strain evidence="2 3">NCTC11636</strain>
    </source>
</reference>
<gene>
    <name evidence="2" type="ORF">NCTC11636_00342</name>
</gene>
<feature type="transmembrane region" description="Helical" evidence="1">
    <location>
        <begin position="202"/>
        <end position="226"/>
    </location>
</feature>
<organism evidence="2 3">
    <name type="scientific">Actinomyces howellii</name>
    <dbReference type="NCBI Taxonomy" id="52771"/>
    <lineage>
        <taxon>Bacteria</taxon>
        <taxon>Bacillati</taxon>
        <taxon>Actinomycetota</taxon>
        <taxon>Actinomycetes</taxon>
        <taxon>Actinomycetales</taxon>
        <taxon>Actinomycetaceae</taxon>
        <taxon>Actinomyces</taxon>
    </lineage>
</organism>
<dbReference type="OrthoDB" id="7062264at2"/>
<feature type="transmembrane region" description="Helical" evidence="1">
    <location>
        <begin position="116"/>
        <end position="140"/>
    </location>
</feature>
<evidence type="ECO:0000313" key="2">
    <source>
        <dbReference type="EMBL" id="VEG26086.1"/>
    </source>
</evidence>
<feature type="transmembrane region" description="Helical" evidence="1">
    <location>
        <begin position="6"/>
        <end position="29"/>
    </location>
</feature>
<feature type="transmembrane region" description="Helical" evidence="1">
    <location>
        <begin position="76"/>
        <end position="95"/>
    </location>
</feature>
<sequence>MGDLLALGGLALLDSTSLGTLVIPLGLVVRRRRVDPGPMSVYFMTVCAVYFALGVALLAGIDVLAEIILPMTRTDAFRWVGLVLGVGLALFGILAPGPKKPDPAGPRPAASRPAPVGLGATIALGLSAALTEAATMVPYIAATGIIAGMDTGWVGRTVVLAGYCLVMVAPAGLLIGVAALRGDRFFGRLERIIPRLEYEAKVTLLWIAAIVGLHMAATNAVALGLIGGR</sequence>
<dbReference type="Pfam" id="PF11139">
    <property type="entry name" value="SfLAP"/>
    <property type="match status" value="1"/>
</dbReference>
<keyword evidence="1" id="KW-0472">Membrane</keyword>
<dbReference type="InterPro" id="IPR021315">
    <property type="entry name" value="Gap/Sap"/>
</dbReference>
<protein>
    <submittedName>
        <fullName evidence="2">Protein of uncharacterized function (DUF2910)</fullName>
    </submittedName>
</protein>
<keyword evidence="1" id="KW-1133">Transmembrane helix</keyword>
<dbReference type="RefSeq" id="WP_126381507.1">
    <property type="nucleotide sequence ID" value="NZ_LR134350.1"/>
</dbReference>
<evidence type="ECO:0000313" key="3">
    <source>
        <dbReference type="Proteomes" id="UP000266895"/>
    </source>
</evidence>
<evidence type="ECO:0000256" key="1">
    <source>
        <dbReference type="SAM" id="Phobius"/>
    </source>
</evidence>
<keyword evidence="1" id="KW-0812">Transmembrane</keyword>
<dbReference type="AlphaFoldDB" id="A0A448HDU3"/>
<dbReference type="Proteomes" id="UP000266895">
    <property type="component" value="Chromosome"/>
</dbReference>
<feature type="transmembrane region" description="Helical" evidence="1">
    <location>
        <begin position="41"/>
        <end position="64"/>
    </location>
</feature>
<feature type="transmembrane region" description="Helical" evidence="1">
    <location>
        <begin position="160"/>
        <end position="181"/>
    </location>
</feature>